<accession>A0ABX3NTA7</accession>
<organism evidence="1 2">
    <name type="scientific">Niastella koreensis</name>
    <dbReference type="NCBI Taxonomy" id="354356"/>
    <lineage>
        <taxon>Bacteria</taxon>
        <taxon>Pseudomonadati</taxon>
        <taxon>Bacteroidota</taxon>
        <taxon>Chitinophagia</taxon>
        <taxon>Chitinophagales</taxon>
        <taxon>Chitinophagaceae</taxon>
        <taxon>Niastella</taxon>
    </lineage>
</organism>
<evidence type="ECO:0000313" key="2">
    <source>
        <dbReference type="Proteomes" id="UP000192277"/>
    </source>
</evidence>
<evidence type="ECO:0008006" key="3">
    <source>
        <dbReference type="Google" id="ProtNLM"/>
    </source>
</evidence>
<sequence>MLGLCLQVTAQKNYQKGQVVLTNRDTLKGWIDYRNWHINPTSIRFKQDSLADGARQFTTNDISFFQVAGDKYLKAFITKDMLPVDVNSLAADSTEMQQTETAFLRVLVEGPVLNLYEVYDFKPHYYIQDSTKSYHELTNKITLGVEHPLGDEHNPVGDEHIKMHVHDYYHGELMAYLLLQPKYDKKLARQIQTIGYTEKELGKVVAALNGVTGQNVPYVSNNRKKALSFYAGAGAIYSTLTFSGDNVYLKGMDFGWNTGPAIMAGVELFSDRSFRELSFRLEVAYSSISYKADNLLTRNSVGSDTIHYELKQRNITPSLIVLYHIIRREKFRYYIGAQFAYNLSSYPTNALTATHSYTTIVSKNDSYLSFDKNWPIVNIKTGAIINRRWDVGITGSLWGRNLNTSTMHNNVKQYALWLGYHFL</sequence>
<evidence type="ECO:0000313" key="1">
    <source>
        <dbReference type="EMBL" id="OQP45086.1"/>
    </source>
</evidence>
<name>A0ABX3NTA7_9BACT</name>
<dbReference type="EMBL" id="LWBO01000022">
    <property type="protein sequence ID" value="OQP45086.1"/>
    <property type="molecule type" value="Genomic_DNA"/>
</dbReference>
<reference evidence="1 2" key="1">
    <citation type="submission" date="2016-04" db="EMBL/GenBank/DDBJ databases">
        <authorList>
            <person name="Chen L."/>
            <person name="Zhuang W."/>
            <person name="Wang G."/>
        </authorList>
    </citation>
    <scope>NUCLEOTIDE SEQUENCE [LARGE SCALE GENOMIC DNA]</scope>
    <source>
        <strain evidence="2">GR20</strain>
    </source>
</reference>
<protein>
    <recommendedName>
        <fullName evidence="3">Outer membrane protein beta-barrel domain-containing protein</fullName>
    </recommendedName>
</protein>
<comment type="caution">
    <text evidence="1">The sequence shown here is derived from an EMBL/GenBank/DDBJ whole genome shotgun (WGS) entry which is preliminary data.</text>
</comment>
<gene>
    <name evidence="1" type="ORF">A4D02_34615</name>
</gene>
<dbReference type="Proteomes" id="UP000192277">
    <property type="component" value="Unassembled WGS sequence"/>
</dbReference>
<proteinExistence type="predicted"/>
<keyword evidence="2" id="KW-1185">Reference proteome</keyword>